<dbReference type="STRING" id="266779.Meso_0198"/>
<reference evidence="1" key="1">
    <citation type="submission" date="2006-06" db="EMBL/GenBank/DDBJ databases">
        <title>Complete sequence of chromosome of Chelativorans sp. BNC1.</title>
        <authorList>
            <consortium name="US DOE Joint Genome Institute"/>
            <person name="Copeland A."/>
            <person name="Lucas S."/>
            <person name="Lapidus A."/>
            <person name="Barry K."/>
            <person name="Detter J.C."/>
            <person name="Glavina del Rio T."/>
            <person name="Hammon N."/>
            <person name="Israni S."/>
            <person name="Dalin E."/>
            <person name="Tice H."/>
            <person name="Pitluck S."/>
            <person name="Chertkov O."/>
            <person name="Brettin T."/>
            <person name="Bruce D."/>
            <person name="Han C."/>
            <person name="Tapia R."/>
            <person name="Gilna P."/>
            <person name="Schmutz J."/>
            <person name="Larimer F."/>
            <person name="Land M."/>
            <person name="Hauser L."/>
            <person name="Kyrpides N."/>
            <person name="Mikhailova N."/>
            <person name="Richardson P."/>
        </authorList>
    </citation>
    <scope>NUCLEOTIDE SEQUENCE</scope>
    <source>
        <strain evidence="1">BNC1</strain>
    </source>
</reference>
<sequence>MAMRSRLTGSAGTVEVSTGDRFHADGVEWEIVGFTGESIYSPSNIGGTPIVRCRAHPETPPFWARWEEADGTVEWCGDSIASAIIRGRAALKMEGRDG</sequence>
<dbReference type="KEGG" id="mes:Meso_0198"/>
<dbReference type="AlphaFoldDB" id="Q11LX2"/>
<dbReference type="eggNOG" id="ENOG502ZMPI">
    <property type="taxonomic scope" value="Bacteria"/>
</dbReference>
<name>Q11LX2_CHESB</name>
<dbReference type="HOGENOM" id="CLU_2328650_0_0_5"/>
<gene>
    <name evidence="1" type="ordered locus">Meso_0198</name>
</gene>
<evidence type="ECO:0000313" key="1">
    <source>
        <dbReference type="EMBL" id="ABG61603.1"/>
    </source>
</evidence>
<organism evidence="1">
    <name type="scientific">Chelativorans sp. (strain BNC1)</name>
    <dbReference type="NCBI Taxonomy" id="266779"/>
    <lineage>
        <taxon>Bacteria</taxon>
        <taxon>Pseudomonadati</taxon>
        <taxon>Pseudomonadota</taxon>
        <taxon>Alphaproteobacteria</taxon>
        <taxon>Hyphomicrobiales</taxon>
        <taxon>Phyllobacteriaceae</taxon>
        <taxon>Chelativorans</taxon>
    </lineage>
</organism>
<proteinExistence type="predicted"/>
<accession>Q11LX2</accession>
<dbReference type="EMBL" id="CP000390">
    <property type="protein sequence ID" value="ABG61603.1"/>
    <property type="molecule type" value="Genomic_DNA"/>
</dbReference>
<protein>
    <submittedName>
        <fullName evidence="1">Uncharacterized protein</fullName>
    </submittedName>
</protein>